<dbReference type="GO" id="GO:0005829">
    <property type="term" value="C:cytosol"/>
    <property type="evidence" value="ECO:0007669"/>
    <property type="project" value="TreeGrafter"/>
</dbReference>
<dbReference type="SUPFAM" id="SSF81301">
    <property type="entry name" value="Nucleotidyltransferase"/>
    <property type="match status" value="1"/>
</dbReference>
<protein>
    <recommendedName>
        <fullName evidence="1">DNA-directed DNA polymerase</fullName>
        <ecNumber evidence="1">2.7.7.7</ecNumber>
    </recommendedName>
</protein>
<organism evidence="10">
    <name type="scientific">marine metagenome</name>
    <dbReference type="NCBI Taxonomy" id="408172"/>
    <lineage>
        <taxon>unclassified sequences</taxon>
        <taxon>metagenomes</taxon>
        <taxon>ecological metagenomes</taxon>
    </lineage>
</organism>
<dbReference type="PRINTS" id="PR00870">
    <property type="entry name" value="DNAPOLXBETA"/>
</dbReference>
<dbReference type="Gene3D" id="3.30.460.10">
    <property type="entry name" value="Beta Polymerase, domain 2"/>
    <property type="match status" value="1"/>
</dbReference>
<evidence type="ECO:0000256" key="6">
    <source>
        <dbReference type="ARBA" id="ARBA00023204"/>
    </source>
</evidence>
<dbReference type="SMART" id="SM00483">
    <property type="entry name" value="POLXc"/>
    <property type="match status" value="1"/>
</dbReference>
<dbReference type="Gene3D" id="3.20.20.140">
    <property type="entry name" value="Metal-dependent hydrolases"/>
    <property type="match status" value="1"/>
</dbReference>
<name>A0A381UBW3_9ZZZZ</name>
<dbReference type="SMART" id="SM00481">
    <property type="entry name" value="POLIIIAc"/>
    <property type="match status" value="1"/>
</dbReference>
<dbReference type="PANTHER" id="PTHR36928:SF1">
    <property type="entry name" value="PHOSPHATASE YCDX-RELATED"/>
    <property type="match status" value="1"/>
</dbReference>
<feature type="domain" description="Polymerase/histidinol phosphatase N-terminal" evidence="8">
    <location>
        <begin position="352"/>
        <end position="431"/>
    </location>
</feature>
<evidence type="ECO:0000256" key="4">
    <source>
        <dbReference type="ARBA" id="ARBA00022763"/>
    </source>
</evidence>
<dbReference type="GO" id="GO:0042578">
    <property type="term" value="F:phosphoric ester hydrolase activity"/>
    <property type="evidence" value="ECO:0007669"/>
    <property type="project" value="TreeGrafter"/>
</dbReference>
<comment type="catalytic activity">
    <reaction evidence="7">
        <text>DNA(n) + a 2'-deoxyribonucleoside 5'-triphosphate = DNA(n+1) + diphosphate</text>
        <dbReference type="Rhea" id="RHEA:22508"/>
        <dbReference type="Rhea" id="RHEA-COMP:17339"/>
        <dbReference type="Rhea" id="RHEA-COMP:17340"/>
        <dbReference type="ChEBI" id="CHEBI:33019"/>
        <dbReference type="ChEBI" id="CHEBI:61560"/>
        <dbReference type="ChEBI" id="CHEBI:173112"/>
        <dbReference type="EC" id="2.7.7.7"/>
    </reaction>
</comment>
<dbReference type="InterPro" id="IPR037160">
    <property type="entry name" value="DNA_Pol_thumb_sf"/>
</dbReference>
<dbReference type="Pfam" id="PF14716">
    <property type="entry name" value="HHH_8"/>
    <property type="match status" value="1"/>
</dbReference>
<evidence type="ECO:0000259" key="9">
    <source>
        <dbReference type="SMART" id="SM00483"/>
    </source>
</evidence>
<accession>A0A381UBW3</accession>
<dbReference type="InterPro" id="IPR043519">
    <property type="entry name" value="NT_sf"/>
</dbReference>
<evidence type="ECO:0000256" key="7">
    <source>
        <dbReference type="ARBA" id="ARBA00049244"/>
    </source>
</evidence>
<keyword evidence="2" id="KW-0808">Transferase</keyword>
<dbReference type="GO" id="GO:0008270">
    <property type="term" value="F:zinc ion binding"/>
    <property type="evidence" value="ECO:0007669"/>
    <property type="project" value="TreeGrafter"/>
</dbReference>
<dbReference type="InterPro" id="IPR047967">
    <property type="entry name" value="PolX_PHP"/>
</dbReference>
<dbReference type="InterPro" id="IPR022311">
    <property type="entry name" value="PolX-like"/>
</dbReference>
<keyword evidence="5" id="KW-0239">DNA-directed DNA polymerase</keyword>
<dbReference type="Pfam" id="PF14791">
    <property type="entry name" value="DNA_pol_B_thumb"/>
    <property type="match status" value="1"/>
</dbReference>
<dbReference type="InterPro" id="IPR010996">
    <property type="entry name" value="HHH_MUS81"/>
</dbReference>
<dbReference type="CDD" id="cd00141">
    <property type="entry name" value="NT_POLXc"/>
    <property type="match status" value="1"/>
</dbReference>
<proteinExistence type="predicted"/>
<reference evidence="10" key="1">
    <citation type="submission" date="2018-05" db="EMBL/GenBank/DDBJ databases">
        <authorList>
            <person name="Lanie J.A."/>
            <person name="Ng W.-L."/>
            <person name="Kazmierczak K.M."/>
            <person name="Andrzejewski T.M."/>
            <person name="Davidsen T.M."/>
            <person name="Wayne K.J."/>
            <person name="Tettelin H."/>
            <person name="Glass J.I."/>
            <person name="Rusch D."/>
            <person name="Podicherti R."/>
            <person name="Tsui H.-C.T."/>
            <person name="Winkler M.E."/>
        </authorList>
    </citation>
    <scope>NUCLEOTIDE SEQUENCE</scope>
</reference>
<dbReference type="Gene3D" id="1.10.150.110">
    <property type="entry name" value="DNA polymerase beta, N-terminal domain-like"/>
    <property type="match status" value="1"/>
</dbReference>
<dbReference type="CDD" id="cd07436">
    <property type="entry name" value="PHP_PolX"/>
    <property type="match status" value="1"/>
</dbReference>
<dbReference type="AlphaFoldDB" id="A0A381UBW3"/>
<dbReference type="InterPro" id="IPR002008">
    <property type="entry name" value="DNA_pol_X_beta-like"/>
</dbReference>
<dbReference type="SUPFAM" id="SSF47802">
    <property type="entry name" value="DNA polymerase beta, N-terminal domain-like"/>
    <property type="match status" value="1"/>
</dbReference>
<dbReference type="Gene3D" id="3.30.210.10">
    <property type="entry name" value="DNA polymerase, thumb domain"/>
    <property type="match status" value="1"/>
</dbReference>
<dbReference type="InterPro" id="IPR002054">
    <property type="entry name" value="DNA-dir_DNA_pol_X"/>
</dbReference>
<evidence type="ECO:0000256" key="2">
    <source>
        <dbReference type="ARBA" id="ARBA00022679"/>
    </source>
</evidence>
<dbReference type="InterPro" id="IPR004013">
    <property type="entry name" value="PHP_dom"/>
</dbReference>
<gene>
    <name evidence="10" type="ORF">METZ01_LOCUS78579</name>
</gene>
<dbReference type="PANTHER" id="PTHR36928">
    <property type="entry name" value="PHOSPHATASE YCDX-RELATED"/>
    <property type="match status" value="1"/>
</dbReference>
<dbReference type="GO" id="GO:0003677">
    <property type="term" value="F:DNA binding"/>
    <property type="evidence" value="ECO:0007669"/>
    <property type="project" value="InterPro"/>
</dbReference>
<dbReference type="Pfam" id="PF02811">
    <property type="entry name" value="PHP"/>
    <property type="match status" value="1"/>
</dbReference>
<dbReference type="InterPro" id="IPR016195">
    <property type="entry name" value="Pol/histidinol_Pase-like"/>
</dbReference>
<dbReference type="SUPFAM" id="SSF89550">
    <property type="entry name" value="PHP domain-like"/>
    <property type="match status" value="1"/>
</dbReference>
<evidence type="ECO:0000256" key="1">
    <source>
        <dbReference type="ARBA" id="ARBA00012417"/>
    </source>
</evidence>
<dbReference type="EMBL" id="UINC01006141">
    <property type="protein sequence ID" value="SVA25725.1"/>
    <property type="molecule type" value="Genomic_DNA"/>
</dbReference>
<dbReference type="InterPro" id="IPR003141">
    <property type="entry name" value="Pol/His_phosphatase_N"/>
</dbReference>
<dbReference type="GO" id="GO:0003887">
    <property type="term" value="F:DNA-directed DNA polymerase activity"/>
    <property type="evidence" value="ECO:0007669"/>
    <property type="project" value="UniProtKB-KW"/>
</dbReference>
<dbReference type="Pfam" id="PF14520">
    <property type="entry name" value="HHH_5"/>
    <property type="match status" value="1"/>
</dbReference>
<evidence type="ECO:0000313" key="10">
    <source>
        <dbReference type="EMBL" id="SVA25725.1"/>
    </source>
</evidence>
<keyword evidence="3" id="KW-0548">Nucleotidyltransferase</keyword>
<dbReference type="NCBIfam" id="NF006375">
    <property type="entry name" value="PRK08609.1"/>
    <property type="match status" value="1"/>
</dbReference>
<dbReference type="Gene3D" id="1.10.150.20">
    <property type="entry name" value="5' to 3' exonuclease, C-terminal subdomain"/>
    <property type="match status" value="1"/>
</dbReference>
<dbReference type="InterPro" id="IPR050243">
    <property type="entry name" value="PHP_phosphatase"/>
</dbReference>
<evidence type="ECO:0000256" key="5">
    <source>
        <dbReference type="ARBA" id="ARBA00022932"/>
    </source>
</evidence>
<dbReference type="PIRSF" id="PIRSF005047">
    <property type="entry name" value="UCP005047_YshC"/>
    <property type="match status" value="1"/>
</dbReference>
<dbReference type="FunFam" id="3.20.20.140:FF:000047">
    <property type="entry name" value="PHP domain-containing protein"/>
    <property type="match status" value="1"/>
</dbReference>
<keyword evidence="6" id="KW-0234">DNA repair</keyword>
<dbReference type="EC" id="2.7.7.7" evidence="1"/>
<keyword evidence="4" id="KW-0227">DNA damage</keyword>
<evidence type="ECO:0000259" key="8">
    <source>
        <dbReference type="SMART" id="SM00481"/>
    </source>
</evidence>
<dbReference type="InterPro" id="IPR029398">
    <property type="entry name" value="PolB_thumb"/>
</dbReference>
<feature type="domain" description="DNA-directed DNA polymerase X" evidence="9">
    <location>
        <begin position="1"/>
        <end position="328"/>
    </location>
</feature>
<evidence type="ECO:0000256" key="3">
    <source>
        <dbReference type="ARBA" id="ARBA00022695"/>
    </source>
</evidence>
<sequence length="590" mass="65055">MENVEIAGILAELGDLLEIKGSNPFRIRAYRNAVLTVRGLTRPLAAMVEEGEDLTALDAIGKDMAAHIIELVQTGELSLLVEVSAEVPRSLVQLVKLDGVGPKKVKKLWESLGVTTVDELETALKAGRVEALGGFGVTSVKKILTSIEDFRRYSGRFLLSKVDELIGPLLAHMREAPGVERIEVAGSYRRRKETIGDIDLLVEAELPAPAVMEHFTAFGSVDRVVLAGDTRGSVVLRSGLEVDLRVIPHRSFGAALHYFTGSKEHNVAVRQVAQRQGLRVNEWGVFRMPEDVDPADVGKEDGERVAGDTESSVFEVLDMVWVPPVLRENRGEVKAARDSSLPDLVTLEDIQGDLHMHSTWSDGRASVEEMALACKDRGYRYLAMSDHSPALAMVGGITPERALEQWEEIDRVQGGLDGITIFKSLEVDILRDGSLDMTDDILEALDLVLVSVHSLLGMDRVLMTDRVIAAIQHPQVDILAHPTGRLLGRREPFQIEMEEVLQAARDLDVAVEINANPNRLDLNDIHAHRARELGVKVCVSTDAHAVQGLDNMSYGVDQARRAWLDKGDVLNTMTLEQFRKWLERRQGTSA</sequence>
<dbReference type="GO" id="GO:0006281">
    <property type="term" value="P:DNA repair"/>
    <property type="evidence" value="ECO:0007669"/>
    <property type="project" value="UniProtKB-KW"/>
</dbReference>
<dbReference type="InterPro" id="IPR027421">
    <property type="entry name" value="DNA_pol_lamdba_lyase_dom_sf"/>
</dbReference>